<dbReference type="PANTHER" id="PTHR13720">
    <property type="entry name" value="WD-40 REPEAT PROTEIN"/>
    <property type="match status" value="1"/>
</dbReference>
<dbReference type="STRING" id="407821.A0A087T801"/>
<dbReference type="InterPro" id="IPR036322">
    <property type="entry name" value="WD40_repeat_dom_sf"/>
</dbReference>
<dbReference type="InterPro" id="IPR015943">
    <property type="entry name" value="WD40/YVTN_repeat-like_dom_sf"/>
</dbReference>
<gene>
    <name evidence="3" type="ORF">X975_18267</name>
</gene>
<dbReference type="OrthoDB" id="47802at2759"/>
<evidence type="ECO:0000313" key="4">
    <source>
        <dbReference type="Proteomes" id="UP000054359"/>
    </source>
</evidence>
<accession>A0A087T801</accession>
<keyword evidence="4" id="KW-1185">Reference proteome</keyword>
<organism evidence="3 4">
    <name type="scientific">Stegodyphus mimosarum</name>
    <name type="common">African social velvet spider</name>
    <dbReference type="NCBI Taxonomy" id="407821"/>
    <lineage>
        <taxon>Eukaryota</taxon>
        <taxon>Metazoa</taxon>
        <taxon>Ecdysozoa</taxon>
        <taxon>Arthropoda</taxon>
        <taxon>Chelicerata</taxon>
        <taxon>Arachnida</taxon>
        <taxon>Araneae</taxon>
        <taxon>Araneomorphae</taxon>
        <taxon>Entelegynae</taxon>
        <taxon>Eresoidea</taxon>
        <taxon>Eresidae</taxon>
        <taxon>Stegodyphus</taxon>
    </lineage>
</organism>
<dbReference type="PANTHER" id="PTHR13720:SF55">
    <property type="entry name" value="ECHINODERM MICROTUBULE-ASSOCIATED PROTEIN-LIKE CG42247"/>
    <property type="match status" value="1"/>
</dbReference>
<dbReference type="InterPro" id="IPR050630">
    <property type="entry name" value="WD_repeat_EMAP"/>
</dbReference>
<evidence type="ECO:0000256" key="1">
    <source>
        <dbReference type="ARBA" id="ARBA00022574"/>
    </source>
</evidence>
<sequence>MWNNKHIPDAVHVCCNVANSKQLLAAGDKNGCVRLFRYPSTSDKAAYYEEKQCSTDVNMIQFLHDDKHLVSTGGPDGAIFVWKLSSTSVA</sequence>
<keyword evidence="2" id="KW-0677">Repeat</keyword>
<dbReference type="EMBL" id="KK113862">
    <property type="protein sequence ID" value="KFM61240.1"/>
    <property type="molecule type" value="Genomic_DNA"/>
</dbReference>
<protein>
    <submittedName>
        <fullName evidence="3">Echinoderm microtubule-associated protein-like protein</fullName>
    </submittedName>
</protein>
<evidence type="ECO:0000256" key="2">
    <source>
        <dbReference type="ARBA" id="ARBA00022737"/>
    </source>
</evidence>
<dbReference type="Gene3D" id="2.130.10.10">
    <property type="entry name" value="YVTN repeat-like/Quinoprotein amine dehydrogenase"/>
    <property type="match status" value="1"/>
</dbReference>
<name>A0A087T801_STEMI</name>
<dbReference type="AlphaFoldDB" id="A0A087T801"/>
<dbReference type="SUPFAM" id="SSF50978">
    <property type="entry name" value="WD40 repeat-like"/>
    <property type="match status" value="1"/>
</dbReference>
<feature type="non-terminal residue" evidence="3">
    <location>
        <position position="90"/>
    </location>
</feature>
<dbReference type="GO" id="GO:0072686">
    <property type="term" value="C:mitotic spindle"/>
    <property type="evidence" value="ECO:0007669"/>
    <property type="project" value="TreeGrafter"/>
</dbReference>
<proteinExistence type="predicted"/>
<dbReference type="GO" id="GO:0000226">
    <property type="term" value="P:microtubule cytoskeleton organization"/>
    <property type="evidence" value="ECO:0007669"/>
    <property type="project" value="TreeGrafter"/>
</dbReference>
<keyword evidence="1" id="KW-0853">WD repeat</keyword>
<dbReference type="GO" id="GO:0008017">
    <property type="term" value="F:microtubule binding"/>
    <property type="evidence" value="ECO:0007669"/>
    <property type="project" value="TreeGrafter"/>
</dbReference>
<dbReference type="Proteomes" id="UP000054359">
    <property type="component" value="Unassembled WGS sequence"/>
</dbReference>
<reference evidence="3 4" key="1">
    <citation type="submission" date="2013-11" db="EMBL/GenBank/DDBJ databases">
        <title>Genome sequencing of Stegodyphus mimosarum.</title>
        <authorList>
            <person name="Bechsgaard J."/>
        </authorList>
    </citation>
    <scope>NUCLEOTIDE SEQUENCE [LARGE SCALE GENOMIC DNA]</scope>
</reference>
<evidence type="ECO:0000313" key="3">
    <source>
        <dbReference type="EMBL" id="KFM61240.1"/>
    </source>
</evidence>